<dbReference type="Proteomes" id="UP001552299">
    <property type="component" value="Unassembled WGS sequence"/>
</dbReference>
<comment type="caution">
    <text evidence="2">The sequence shown here is derived from an EMBL/GenBank/DDBJ whole genome shotgun (WGS) entry which is preliminary data.</text>
</comment>
<accession>A0ABD0U590</accession>
<evidence type="ECO:0000256" key="1">
    <source>
        <dbReference type="SAM" id="MobiDB-lite"/>
    </source>
</evidence>
<name>A0ABD0U590_DENTH</name>
<feature type="compositionally biased region" description="Basic and acidic residues" evidence="1">
    <location>
        <begin position="115"/>
        <end position="125"/>
    </location>
</feature>
<protein>
    <submittedName>
        <fullName evidence="2">Uncharacterized protein</fullName>
    </submittedName>
</protein>
<organism evidence="2 3">
    <name type="scientific">Dendrobium thyrsiflorum</name>
    <name type="common">Pinecone-like raceme dendrobium</name>
    <name type="synonym">Orchid</name>
    <dbReference type="NCBI Taxonomy" id="117978"/>
    <lineage>
        <taxon>Eukaryota</taxon>
        <taxon>Viridiplantae</taxon>
        <taxon>Streptophyta</taxon>
        <taxon>Embryophyta</taxon>
        <taxon>Tracheophyta</taxon>
        <taxon>Spermatophyta</taxon>
        <taxon>Magnoliopsida</taxon>
        <taxon>Liliopsida</taxon>
        <taxon>Asparagales</taxon>
        <taxon>Orchidaceae</taxon>
        <taxon>Epidendroideae</taxon>
        <taxon>Malaxideae</taxon>
        <taxon>Dendrobiinae</taxon>
        <taxon>Dendrobium</taxon>
    </lineage>
</organism>
<feature type="region of interest" description="Disordered" evidence="1">
    <location>
        <begin position="73"/>
        <end position="125"/>
    </location>
</feature>
<reference evidence="2 3" key="1">
    <citation type="journal article" date="2024" name="Plant Biotechnol. J.">
        <title>Dendrobium thyrsiflorum genome and its molecular insights into genes involved in important horticultural traits.</title>
        <authorList>
            <person name="Chen B."/>
            <person name="Wang J.Y."/>
            <person name="Zheng P.J."/>
            <person name="Li K.L."/>
            <person name="Liang Y.M."/>
            <person name="Chen X.F."/>
            <person name="Zhang C."/>
            <person name="Zhao X."/>
            <person name="He X."/>
            <person name="Zhang G.Q."/>
            <person name="Liu Z.J."/>
            <person name="Xu Q."/>
        </authorList>
    </citation>
    <scope>NUCLEOTIDE SEQUENCE [LARGE SCALE GENOMIC DNA]</scope>
    <source>
        <strain evidence="2">GZMU011</strain>
    </source>
</reference>
<gene>
    <name evidence="2" type="ORF">M5K25_021930</name>
</gene>
<sequence>MRSRTKRNLDHLLFTLFYDSQLGKLSPAGGIIFIDGVLAELLACKPTDPPLRQNLSTHPLIERDRILIPVKHTPFHSPASHPRSLPRHRGEHHLPHSQPPPRLPHEDVLNVYPRPPHETGVVRKA</sequence>
<evidence type="ECO:0000313" key="2">
    <source>
        <dbReference type="EMBL" id="KAL0907515.1"/>
    </source>
</evidence>
<evidence type="ECO:0000313" key="3">
    <source>
        <dbReference type="Proteomes" id="UP001552299"/>
    </source>
</evidence>
<keyword evidence="3" id="KW-1185">Reference proteome</keyword>
<proteinExistence type="predicted"/>
<dbReference type="AlphaFoldDB" id="A0ABD0U590"/>
<dbReference type="EMBL" id="JANQDX010000017">
    <property type="protein sequence ID" value="KAL0907515.1"/>
    <property type="molecule type" value="Genomic_DNA"/>
</dbReference>